<keyword evidence="3" id="KW-1185">Reference proteome</keyword>
<protein>
    <submittedName>
        <fullName evidence="2">Uncharacterized protein</fullName>
    </submittedName>
</protein>
<evidence type="ECO:0000313" key="2">
    <source>
        <dbReference type="EMBL" id="KAJ7720238.1"/>
    </source>
</evidence>
<sequence length="324" mass="36498">MTAASGPLHYRIGLIQRRAPPKLHRTYPPTTGGTSYRRGPGKKPCHAVPCRVGVLACWRVGVSRCKTKTLFLNRSVLNHGVGALYMTQAQETALHARCIYAAEALVSVQYNEMGDNVPPDMHRCMVMQGSRHGDARLMTRQCTVSVRGVRWLFSIDGLLAAHGPPAHSIFPHFLRLQQLFRGSAGHSPSLYLLPIPIPSRPPCPQPAERKSVPSRDTEILRHLSQFQEPHLPHPTRATVHSHAQGHPILYDPTPWVNPGNNSLPPWTYFQHKNFRLRSPPSILLTWKPTNLLERMINGEFEHGFAWAELENTRQLQCIVRVRHG</sequence>
<evidence type="ECO:0000256" key="1">
    <source>
        <dbReference type="SAM" id="MobiDB-lite"/>
    </source>
</evidence>
<reference evidence="2" key="1">
    <citation type="submission" date="2023-03" db="EMBL/GenBank/DDBJ databases">
        <title>Massive genome expansion in bonnet fungi (Mycena s.s.) driven by repeated elements and novel gene families across ecological guilds.</title>
        <authorList>
            <consortium name="Lawrence Berkeley National Laboratory"/>
            <person name="Harder C.B."/>
            <person name="Miyauchi S."/>
            <person name="Viragh M."/>
            <person name="Kuo A."/>
            <person name="Thoen E."/>
            <person name="Andreopoulos B."/>
            <person name="Lu D."/>
            <person name="Skrede I."/>
            <person name="Drula E."/>
            <person name="Henrissat B."/>
            <person name="Morin E."/>
            <person name="Kohler A."/>
            <person name="Barry K."/>
            <person name="LaButti K."/>
            <person name="Morin E."/>
            <person name="Salamov A."/>
            <person name="Lipzen A."/>
            <person name="Mereny Z."/>
            <person name="Hegedus B."/>
            <person name="Baldrian P."/>
            <person name="Stursova M."/>
            <person name="Weitz H."/>
            <person name="Taylor A."/>
            <person name="Grigoriev I.V."/>
            <person name="Nagy L.G."/>
            <person name="Martin F."/>
            <person name="Kauserud H."/>
        </authorList>
    </citation>
    <scope>NUCLEOTIDE SEQUENCE</scope>
    <source>
        <strain evidence="2">CBHHK182m</strain>
    </source>
</reference>
<dbReference type="Proteomes" id="UP001215598">
    <property type="component" value="Unassembled WGS sequence"/>
</dbReference>
<name>A0AAD7HHW3_9AGAR</name>
<organism evidence="2 3">
    <name type="scientific">Mycena metata</name>
    <dbReference type="NCBI Taxonomy" id="1033252"/>
    <lineage>
        <taxon>Eukaryota</taxon>
        <taxon>Fungi</taxon>
        <taxon>Dikarya</taxon>
        <taxon>Basidiomycota</taxon>
        <taxon>Agaricomycotina</taxon>
        <taxon>Agaricomycetes</taxon>
        <taxon>Agaricomycetidae</taxon>
        <taxon>Agaricales</taxon>
        <taxon>Marasmiineae</taxon>
        <taxon>Mycenaceae</taxon>
        <taxon>Mycena</taxon>
    </lineage>
</organism>
<evidence type="ECO:0000313" key="3">
    <source>
        <dbReference type="Proteomes" id="UP001215598"/>
    </source>
</evidence>
<proteinExistence type="predicted"/>
<comment type="caution">
    <text evidence="2">The sequence shown here is derived from an EMBL/GenBank/DDBJ whole genome shotgun (WGS) entry which is preliminary data.</text>
</comment>
<dbReference type="EMBL" id="JARKIB010000242">
    <property type="protein sequence ID" value="KAJ7720238.1"/>
    <property type="molecule type" value="Genomic_DNA"/>
</dbReference>
<feature type="region of interest" description="Disordered" evidence="1">
    <location>
        <begin position="21"/>
        <end position="42"/>
    </location>
</feature>
<dbReference type="AlphaFoldDB" id="A0AAD7HHW3"/>
<gene>
    <name evidence="2" type="ORF">B0H16DRAFT_1474472</name>
</gene>
<accession>A0AAD7HHW3</accession>